<feature type="non-terminal residue" evidence="6">
    <location>
        <position position="1"/>
    </location>
</feature>
<dbReference type="InterPro" id="IPR045058">
    <property type="entry name" value="GIMA/IAN/Toc"/>
</dbReference>
<evidence type="ECO:0000256" key="3">
    <source>
        <dbReference type="ARBA" id="ARBA00023134"/>
    </source>
</evidence>
<dbReference type="OrthoDB" id="8954335at2759"/>
<dbReference type="PROSITE" id="PS51720">
    <property type="entry name" value="G_AIG1"/>
    <property type="match status" value="1"/>
</dbReference>
<accession>V8N3H9</accession>
<evidence type="ECO:0000313" key="7">
    <source>
        <dbReference type="Proteomes" id="UP000018936"/>
    </source>
</evidence>
<evidence type="ECO:0000259" key="5">
    <source>
        <dbReference type="PROSITE" id="PS51720"/>
    </source>
</evidence>
<dbReference type="PANTHER" id="PTHR10903">
    <property type="entry name" value="GTPASE, IMAP FAMILY MEMBER-RELATED"/>
    <property type="match status" value="1"/>
</dbReference>
<dbReference type="Pfam" id="PF04548">
    <property type="entry name" value="AIG1"/>
    <property type="match status" value="1"/>
</dbReference>
<evidence type="ECO:0000256" key="1">
    <source>
        <dbReference type="ARBA" id="ARBA00008535"/>
    </source>
</evidence>
<dbReference type="Gene3D" id="3.40.50.300">
    <property type="entry name" value="P-loop containing nucleotide triphosphate hydrolases"/>
    <property type="match status" value="1"/>
</dbReference>
<dbReference type="Proteomes" id="UP000018936">
    <property type="component" value="Unassembled WGS sequence"/>
</dbReference>
<evidence type="ECO:0000256" key="4">
    <source>
        <dbReference type="SAM" id="MobiDB-lite"/>
    </source>
</evidence>
<feature type="domain" description="AIG1-type G" evidence="5">
    <location>
        <begin position="1"/>
        <end position="154"/>
    </location>
</feature>
<comment type="similarity">
    <text evidence="1">Belongs to the TRAFAC class TrmE-Era-EngA-EngB-Septin-like GTPase superfamily. AIG1/Toc34/Toc159-like paraseptin GTPase family. IAN subfamily.</text>
</comment>
<dbReference type="PANTHER" id="PTHR10903:SF170">
    <property type="entry name" value="GTPASE IMAP FAMILY MEMBER 7"/>
    <property type="match status" value="1"/>
</dbReference>
<organism evidence="6 7">
    <name type="scientific">Ophiophagus hannah</name>
    <name type="common">King cobra</name>
    <name type="synonym">Naja hannah</name>
    <dbReference type="NCBI Taxonomy" id="8665"/>
    <lineage>
        <taxon>Eukaryota</taxon>
        <taxon>Metazoa</taxon>
        <taxon>Chordata</taxon>
        <taxon>Craniata</taxon>
        <taxon>Vertebrata</taxon>
        <taxon>Euteleostomi</taxon>
        <taxon>Lepidosauria</taxon>
        <taxon>Squamata</taxon>
        <taxon>Bifurcata</taxon>
        <taxon>Unidentata</taxon>
        <taxon>Episquamata</taxon>
        <taxon>Toxicofera</taxon>
        <taxon>Serpentes</taxon>
        <taxon>Colubroidea</taxon>
        <taxon>Elapidae</taxon>
        <taxon>Elapinae</taxon>
        <taxon>Ophiophagus</taxon>
    </lineage>
</organism>
<feature type="region of interest" description="Disordered" evidence="4">
    <location>
        <begin position="144"/>
        <end position="181"/>
    </location>
</feature>
<dbReference type="InterPro" id="IPR027417">
    <property type="entry name" value="P-loop_NTPase"/>
</dbReference>
<feature type="compositionally biased region" description="Basic residues" evidence="4">
    <location>
        <begin position="168"/>
        <end position="181"/>
    </location>
</feature>
<reference evidence="6 7" key="1">
    <citation type="journal article" date="2013" name="Proc. Natl. Acad. Sci. U.S.A.">
        <title>The king cobra genome reveals dynamic gene evolution and adaptation in the snake venom system.</title>
        <authorList>
            <person name="Vonk F.J."/>
            <person name="Casewell N.R."/>
            <person name="Henkel C.V."/>
            <person name="Heimberg A.M."/>
            <person name="Jansen H.J."/>
            <person name="McCleary R.J."/>
            <person name="Kerkkamp H.M."/>
            <person name="Vos R.A."/>
            <person name="Guerreiro I."/>
            <person name="Calvete J.J."/>
            <person name="Wuster W."/>
            <person name="Woods A.E."/>
            <person name="Logan J.M."/>
            <person name="Harrison R.A."/>
            <person name="Castoe T.A."/>
            <person name="de Koning A.P."/>
            <person name="Pollock D.D."/>
            <person name="Yandell M."/>
            <person name="Calderon D."/>
            <person name="Renjifo C."/>
            <person name="Currier R.B."/>
            <person name="Salgado D."/>
            <person name="Pla D."/>
            <person name="Sanz L."/>
            <person name="Hyder A.S."/>
            <person name="Ribeiro J.M."/>
            <person name="Arntzen J.W."/>
            <person name="van den Thillart G.E."/>
            <person name="Boetzer M."/>
            <person name="Pirovano W."/>
            <person name="Dirks R.P."/>
            <person name="Spaink H.P."/>
            <person name="Duboule D."/>
            <person name="McGlinn E."/>
            <person name="Kini R.M."/>
            <person name="Richardson M.K."/>
        </authorList>
    </citation>
    <scope>NUCLEOTIDE SEQUENCE</scope>
    <source>
        <tissue evidence="6">Blood</tissue>
    </source>
</reference>
<dbReference type="AlphaFoldDB" id="V8N3H9"/>
<sequence>IPGFVRSDLSGHGRKHPRRGEIVAEVRRCVPLCSPGPHVILHVMHPFHARQKETDVVERMKEIFGLEAKDYTIILFTHQDFLKGRSLEEFISSGDKKVKEYLAACGNRCLAFNNTAEGAEREAALAELMSMIDALVERNRRAPCYTEDRMHAKKPRPPYKSQRDTSLKKSRAARKSNQRKK</sequence>
<keyword evidence="3" id="KW-0342">GTP-binding</keyword>
<proteinExistence type="inferred from homology"/>
<protein>
    <submittedName>
        <fullName evidence="6">GTPase IMAP family member 2</fullName>
    </submittedName>
</protein>
<dbReference type="InterPro" id="IPR006703">
    <property type="entry name" value="G_AIG1"/>
</dbReference>
<feature type="non-terminal residue" evidence="6">
    <location>
        <position position="181"/>
    </location>
</feature>
<evidence type="ECO:0000313" key="6">
    <source>
        <dbReference type="EMBL" id="ETE56097.1"/>
    </source>
</evidence>
<gene>
    <name evidence="6" type="primary">GIMAP2</name>
    <name evidence="6" type="ORF">L345_18193</name>
</gene>
<comment type="caution">
    <text evidence="6">The sequence shown here is derived from an EMBL/GenBank/DDBJ whole genome shotgun (WGS) entry which is preliminary data.</text>
</comment>
<keyword evidence="7" id="KW-1185">Reference proteome</keyword>
<evidence type="ECO:0000256" key="2">
    <source>
        <dbReference type="ARBA" id="ARBA00022741"/>
    </source>
</evidence>
<dbReference type="GO" id="GO:0005525">
    <property type="term" value="F:GTP binding"/>
    <property type="evidence" value="ECO:0007669"/>
    <property type="project" value="UniProtKB-KW"/>
</dbReference>
<keyword evidence="2" id="KW-0547">Nucleotide-binding</keyword>
<dbReference type="EMBL" id="AZIM01042460">
    <property type="protein sequence ID" value="ETE56097.1"/>
    <property type="molecule type" value="Genomic_DNA"/>
</dbReference>
<name>V8N3H9_OPHHA</name>